<feature type="compositionally biased region" description="Basic and acidic residues" evidence="7">
    <location>
        <begin position="116"/>
        <end position="137"/>
    </location>
</feature>
<feature type="compositionally biased region" description="Low complexity" evidence="7">
    <location>
        <begin position="959"/>
        <end position="970"/>
    </location>
</feature>
<feature type="region of interest" description="Disordered" evidence="7">
    <location>
        <begin position="959"/>
        <end position="992"/>
    </location>
</feature>
<dbReference type="Pfam" id="PF00172">
    <property type="entry name" value="Zn_clus"/>
    <property type="match status" value="1"/>
</dbReference>
<dbReference type="FunFam" id="4.10.240.10:FF:000014">
    <property type="entry name" value="HAP1p Zinc finger transcription factor"/>
    <property type="match status" value="1"/>
</dbReference>
<dbReference type="PROSITE" id="PS00463">
    <property type="entry name" value="ZN2_CY6_FUNGAL_1"/>
    <property type="match status" value="1"/>
</dbReference>
<dbReference type="GO" id="GO:0000978">
    <property type="term" value="F:RNA polymerase II cis-regulatory region sequence-specific DNA binding"/>
    <property type="evidence" value="ECO:0007669"/>
    <property type="project" value="TreeGrafter"/>
</dbReference>
<feature type="region of interest" description="Disordered" evidence="7">
    <location>
        <begin position="602"/>
        <end position="637"/>
    </location>
</feature>
<dbReference type="GO" id="GO:0005634">
    <property type="term" value="C:nucleus"/>
    <property type="evidence" value="ECO:0007669"/>
    <property type="project" value="TreeGrafter"/>
</dbReference>
<keyword evidence="1" id="KW-0479">Metal-binding</keyword>
<dbReference type="SUPFAM" id="SSF57701">
    <property type="entry name" value="Zn2/Cys6 DNA-binding domain"/>
    <property type="match status" value="1"/>
</dbReference>
<dbReference type="PANTHER" id="PTHR31944:SF131">
    <property type="entry name" value="HEME-RESPONSIVE ZINC FINGER TRANSCRIPTION FACTOR HAP1"/>
    <property type="match status" value="1"/>
</dbReference>
<feature type="region of interest" description="Disordered" evidence="7">
    <location>
        <begin position="116"/>
        <end position="140"/>
    </location>
</feature>
<dbReference type="InterPro" id="IPR051430">
    <property type="entry name" value="Fungal_TF_Env_Response"/>
</dbReference>
<dbReference type="InterPro" id="IPR001138">
    <property type="entry name" value="Zn2Cys6_DnaBD"/>
</dbReference>
<evidence type="ECO:0000256" key="2">
    <source>
        <dbReference type="ARBA" id="ARBA00022833"/>
    </source>
</evidence>
<evidence type="ECO:0000256" key="5">
    <source>
        <dbReference type="ARBA" id="ARBA00023163"/>
    </source>
</evidence>
<keyword evidence="4" id="KW-0238">DNA-binding</keyword>
<dbReference type="GO" id="GO:0001228">
    <property type="term" value="F:DNA-binding transcription activator activity, RNA polymerase II-specific"/>
    <property type="evidence" value="ECO:0007669"/>
    <property type="project" value="TreeGrafter"/>
</dbReference>
<dbReference type="GO" id="GO:0008270">
    <property type="term" value="F:zinc ion binding"/>
    <property type="evidence" value="ECO:0007669"/>
    <property type="project" value="InterPro"/>
</dbReference>
<protein>
    <submittedName>
        <fullName evidence="9">Related to Heme-responsive zinc finger transcription factor HAP1</fullName>
    </submittedName>
</protein>
<feature type="region of interest" description="Disordered" evidence="7">
    <location>
        <begin position="324"/>
        <end position="356"/>
    </location>
</feature>
<dbReference type="CDD" id="cd00067">
    <property type="entry name" value="GAL4"/>
    <property type="match status" value="1"/>
</dbReference>
<evidence type="ECO:0000256" key="1">
    <source>
        <dbReference type="ARBA" id="ARBA00022723"/>
    </source>
</evidence>
<organism evidence="9 10">
    <name type="scientific">Saccharomycodes ludwigii</name>
    <dbReference type="NCBI Taxonomy" id="36035"/>
    <lineage>
        <taxon>Eukaryota</taxon>
        <taxon>Fungi</taxon>
        <taxon>Dikarya</taxon>
        <taxon>Ascomycota</taxon>
        <taxon>Saccharomycotina</taxon>
        <taxon>Saccharomycetes</taxon>
        <taxon>Saccharomycodales</taxon>
        <taxon>Saccharomycodaceae</taxon>
        <taxon>Saccharomycodes</taxon>
    </lineage>
</organism>
<dbReference type="Proteomes" id="UP000262825">
    <property type="component" value="Unassembled WGS sequence"/>
</dbReference>
<keyword evidence="6" id="KW-0539">Nucleus</keyword>
<gene>
    <name evidence="9" type="ORF">SCODWIG_03030</name>
</gene>
<evidence type="ECO:0000259" key="8">
    <source>
        <dbReference type="PROSITE" id="PS50048"/>
    </source>
</evidence>
<feature type="region of interest" description="Disordered" evidence="7">
    <location>
        <begin position="1060"/>
        <end position="1085"/>
    </location>
</feature>
<evidence type="ECO:0000256" key="6">
    <source>
        <dbReference type="ARBA" id="ARBA00023242"/>
    </source>
</evidence>
<dbReference type="PANTHER" id="PTHR31944">
    <property type="entry name" value="HEME-RESPONSIVE ZINC FINGER TRANSCRIPTION FACTOR HAP1"/>
    <property type="match status" value="1"/>
</dbReference>
<feature type="compositionally biased region" description="Polar residues" evidence="7">
    <location>
        <begin position="343"/>
        <end position="356"/>
    </location>
</feature>
<dbReference type="Gene3D" id="4.10.240.10">
    <property type="entry name" value="Zn(2)-C6 fungal-type DNA-binding domain"/>
    <property type="match status" value="1"/>
</dbReference>
<dbReference type="Pfam" id="PF04082">
    <property type="entry name" value="Fungal_trans"/>
    <property type="match status" value="1"/>
</dbReference>
<accession>A0A376B9M4</accession>
<dbReference type="Gene3D" id="1.20.5.170">
    <property type="match status" value="1"/>
</dbReference>
<dbReference type="GO" id="GO:0071456">
    <property type="term" value="P:cellular response to hypoxia"/>
    <property type="evidence" value="ECO:0007669"/>
    <property type="project" value="UniProtKB-ARBA"/>
</dbReference>
<keyword evidence="3" id="KW-0805">Transcription regulation</keyword>
<feature type="domain" description="Zn(2)-C6 fungal-type" evidence="8">
    <location>
        <begin position="13"/>
        <end position="45"/>
    </location>
</feature>
<name>A0A376B9M4_9ASCO</name>
<evidence type="ECO:0000256" key="4">
    <source>
        <dbReference type="ARBA" id="ARBA00023125"/>
    </source>
</evidence>
<dbReference type="VEuPathDB" id="FungiDB:SCODWIG_03030"/>
<evidence type="ECO:0000313" key="10">
    <source>
        <dbReference type="Proteomes" id="UP000262825"/>
    </source>
</evidence>
<dbReference type="CDD" id="cd12148">
    <property type="entry name" value="fungal_TF_MHR"/>
    <property type="match status" value="1"/>
</dbReference>
<reference evidence="10" key="1">
    <citation type="submission" date="2018-06" db="EMBL/GenBank/DDBJ databases">
        <authorList>
            <person name="Guldener U."/>
        </authorList>
    </citation>
    <scope>NUCLEOTIDE SEQUENCE [LARGE SCALE GENOMIC DNA]</scope>
    <source>
        <strain evidence="10">UTAD17</strain>
    </source>
</reference>
<keyword evidence="5" id="KW-0804">Transcription</keyword>
<dbReference type="SMART" id="SM00906">
    <property type="entry name" value="Fungal_trans"/>
    <property type="match status" value="1"/>
</dbReference>
<sequence length="1440" mass="159615">MPPKRKRNRVPLSCTICRKRKVKCDKTRPHCKQCEKTGMSHLCHYMEQSWAEEAEKELSKDVELKELRDRVKSLEEMLNKVHSNNNSPPESITNDLSLTSNSISNSQNVIKLSDKNKKCLKGETPDSKKEDDSKLSQEEQLFSKYDNDELDLTKRFDMLHLKNTGTVHLGATHWLAIMKGDPYLKLLWSHIFTIRERINEWYIQMSTTNNANGKMKRNSIGNCPVGHPTKNAFLPGSNACPVSQKFEDNNDNNTNTSGIPTCPVAHDKNKNISSDTGDAGANRCPIIHNAKTAKTSVNKCPIDHTKLKKPQELPSFDVLSRKCPIMHDKTPTPPPTSHSSYSVGSANNNSVTSRKNSASSSLYKNLDLNSANNEQEIIEKVIKELNKLLPPQRIIALLINKFFKFLYPVIPILDEQSFKSQIAQIIQPPTLPGDNISIKINKPLDCCILGILVIILRLTWLSLPSNGCNIDLGIFHGSNLALGKLATNHSAFTASQAKDENLILKFEIPTLAVNLIRKYLVRFDEISSFSNKNVNITTVQFAIFYKIYLISCPESSESFQNSGSFMTTGHDNETHQVLLSSIVQMAFSCGLHRDPDNFPQLNTDVFPAASKNKNENSNSNGNTKKKNKQPSTGNAPVFNKEVVANTERLKHTWRKTWFFIVSLDVQQSLSLGAPRLLRNLGDFSDTKLPCASKIDYVSDIKELIVVKNYTLFFQIDLCIIAVLNHILNVSLSRSVRKFELDELISILKKLSYGEDDNNSNINDIVNTLINKGLLFTSEATALNTSISSVNKPDDYDSVYTLPTLKKILYSTSDGLKDDSSTSNSKKLDLPHETTTKAVFFSKHLTIRMLLYLLSYILFTNYEPMGNDDADTIPLSRKYAQDSLNYAMDGFRNSLVFFINTKSQSGGNGSIFNYMEVLLTPSCLDVCHRALQFMICLILRARCGPLAGISECPIITTTTTTTTTTENSSSGSEDETSEKTANSNNTGKKGCPYSGNSGAGDSLFDNNEVLQMSDDLANILLCRMELFHKLTKQISEKYTYASKMTRSTGFFLTLLKTQSSKNKTRSRNASTANESSAGNNNKTLPTIKTPGIANMARFFKNIPSLIISAGGEQLKRCPVYQDAIGFLPIKSPNLNSGNVAGRPPQDKSRIQAANTSAGGRLSKIKTAYNPITYRTVSSRTSDIRRGSEEIGLDPLSKGVADGNNDPVKRRKLSSDIFIPSSEPPVITPKTRMFNDTLPLPNTDLTYITNNSNAATPLTDTVNVRPQIPVLSPNIKMKEETPVTLLATPNLNSLQASANLPLTEMPNATSTNAVANGDNTQFLSPSILSEETSSSINYTPDFEEFLKQNADLTGLIINPSSIVEAVGFDHEYKETLFNVGGIKSRKGSEVNSVWNVNEDFIDMENTGIEGLSEIIHGRTSTGNVNDNGVARNANFNDMDIWE</sequence>
<dbReference type="SMART" id="SM00066">
    <property type="entry name" value="GAL4"/>
    <property type="match status" value="1"/>
</dbReference>
<dbReference type="EMBL" id="UFAJ01000631">
    <property type="protein sequence ID" value="SSD61269.1"/>
    <property type="molecule type" value="Genomic_DNA"/>
</dbReference>
<keyword evidence="2" id="KW-0862">Zinc</keyword>
<evidence type="ECO:0000313" key="9">
    <source>
        <dbReference type="EMBL" id="SSD61269.1"/>
    </source>
</evidence>
<dbReference type="SUPFAM" id="SSF57959">
    <property type="entry name" value="Leucine zipper domain"/>
    <property type="match status" value="1"/>
</dbReference>
<dbReference type="InterPro" id="IPR046347">
    <property type="entry name" value="bZIP_sf"/>
</dbReference>
<keyword evidence="10" id="KW-1185">Reference proteome</keyword>
<proteinExistence type="predicted"/>
<evidence type="ECO:0000256" key="7">
    <source>
        <dbReference type="SAM" id="MobiDB-lite"/>
    </source>
</evidence>
<dbReference type="InterPro" id="IPR007219">
    <property type="entry name" value="XnlR_reg_dom"/>
</dbReference>
<dbReference type="InterPro" id="IPR036864">
    <property type="entry name" value="Zn2-C6_fun-type_DNA-bd_sf"/>
</dbReference>
<dbReference type="GO" id="GO:0006351">
    <property type="term" value="P:DNA-templated transcription"/>
    <property type="evidence" value="ECO:0007669"/>
    <property type="project" value="InterPro"/>
</dbReference>
<dbReference type="PROSITE" id="PS50048">
    <property type="entry name" value="ZN2_CY6_FUNGAL_2"/>
    <property type="match status" value="1"/>
</dbReference>
<evidence type="ECO:0000256" key="3">
    <source>
        <dbReference type="ARBA" id="ARBA00023015"/>
    </source>
</evidence>